<name>A0A1F8EE42_9BACT</name>
<dbReference type="Proteomes" id="UP000176893">
    <property type="component" value="Unassembled WGS sequence"/>
</dbReference>
<reference evidence="1 2" key="1">
    <citation type="journal article" date="2016" name="Nat. Commun.">
        <title>Thousands of microbial genomes shed light on interconnected biogeochemical processes in an aquifer system.</title>
        <authorList>
            <person name="Anantharaman K."/>
            <person name="Brown C.T."/>
            <person name="Hug L.A."/>
            <person name="Sharon I."/>
            <person name="Castelle C.J."/>
            <person name="Probst A.J."/>
            <person name="Thomas B.C."/>
            <person name="Singh A."/>
            <person name="Wilkins M.J."/>
            <person name="Karaoz U."/>
            <person name="Brodie E.L."/>
            <person name="Williams K.H."/>
            <person name="Hubbard S.S."/>
            <person name="Banfield J.F."/>
        </authorList>
    </citation>
    <scope>NUCLEOTIDE SEQUENCE [LARGE SCALE GENOMIC DNA]</scope>
</reference>
<comment type="caution">
    <text evidence="1">The sequence shown here is derived from an EMBL/GenBank/DDBJ whole genome shotgun (WGS) entry which is preliminary data.</text>
</comment>
<proteinExistence type="predicted"/>
<organism evidence="1 2">
    <name type="scientific">Candidatus Yanofskybacteria bacterium RIFCSPHIGHO2_01_FULL_41_26</name>
    <dbReference type="NCBI Taxonomy" id="1802661"/>
    <lineage>
        <taxon>Bacteria</taxon>
        <taxon>Candidatus Yanofskyibacteriota</taxon>
    </lineage>
</organism>
<dbReference type="EMBL" id="MGJB01000004">
    <property type="protein sequence ID" value="OGM99116.1"/>
    <property type="molecule type" value="Genomic_DNA"/>
</dbReference>
<evidence type="ECO:0000313" key="1">
    <source>
        <dbReference type="EMBL" id="OGM99116.1"/>
    </source>
</evidence>
<sequence>MFRIIYWRLMFMEITEREFHRAVLAYFEKLHKEVGRVGWTADNIEKVTKELRDLVAMDSKIKGREKVMVHLGHTFGPFGFKIK</sequence>
<accession>A0A1F8EE42</accession>
<protein>
    <submittedName>
        <fullName evidence="1">Uncharacterized protein</fullName>
    </submittedName>
</protein>
<gene>
    <name evidence="1" type="ORF">A2649_01660</name>
</gene>
<evidence type="ECO:0000313" key="2">
    <source>
        <dbReference type="Proteomes" id="UP000176893"/>
    </source>
</evidence>
<dbReference type="AlphaFoldDB" id="A0A1F8EE42"/>